<dbReference type="AlphaFoldDB" id="A0AAJ8BX00"/>
<proteinExistence type="predicted"/>
<gene>
    <name evidence="1" type="ORF">An08g03050</name>
</gene>
<evidence type="ECO:0000313" key="1">
    <source>
        <dbReference type="RefSeq" id="XP_059603946.1"/>
    </source>
</evidence>
<name>A0AAJ8BX00_ASPNG</name>
<accession>A0AAJ8BX00</accession>
<protein>
    <submittedName>
        <fullName evidence="1">Uncharacterized protein</fullName>
    </submittedName>
</protein>
<organism evidence="1">
    <name type="scientific">Aspergillus niger</name>
    <dbReference type="NCBI Taxonomy" id="5061"/>
    <lineage>
        <taxon>Eukaryota</taxon>
        <taxon>Fungi</taxon>
        <taxon>Dikarya</taxon>
        <taxon>Ascomycota</taxon>
        <taxon>Pezizomycotina</taxon>
        <taxon>Eurotiomycetes</taxon>
        <taxon>Eurotiomycetidae</taxon>
        <taxon>Eurotiales</taxon>
        <taxon>Aspergillaceae</taxon>
        <taxon>Aspergillus</taxon>
        <taxon>Aspergillus subgen. Circumdati</taxon>
    </lineage>
</organism>
<dbReference type="RefSeq" id="XP_059603946.1">
    <property type="nucleotide sequence ID" value="XM_059748927.1"/>
</dbReference>
<dbReference type="KEGG" id="ang:An08g03050"/>
<dbReference type="VEuPathDB" id="FungiDB:An08g03050"/>
<reference evidence="1" key="1">
    <citation type="submission" date="2025-02" db="EMBL/GenBank/DDBJ databases">
        <authorList>
            <consortium name="NCBI Genome Project"/>
        </authorList>
    </citation>
    <scope>NUCLEOTIDE SEQUENCE</scope>
</reference>
<dbReference type="GeneID" id="84591624"/>
<reference evidence="1" key="2">
    <citation type="submission" date="2025-08" db="UniProtKB">
        <authorList>
            <consortium name="RefSeq"/>
        </authorList>
    </citation>
    <scope>IDENTIFICATION</scope>
</reference>
<sequence>MGSPSHGTQASVAQMTFRSMPGRDAKDACLHDHRASDWSYGATKVTLQR</sequence>